<keyword evidence="3" id="KW-0805">Transcription regulation</keyword>
<evidence type="ECO:0000256" key="5">
    <source>
        <dbReference type="ARBA" id="ARBA00023242"/>
    </source>
</evidence>
<dbReference type="PANTHER" id="PTHR13321">
    <property type="entry name" value="MEDIATOR OF RNA POLYMERASE II TRANSCRIPTION, SUBUNIT 18"/>
    <property type="match status" value="1"/>
</dbReference>
<dbReference type="AlphaFoldDB" id="A0A803N3Z9"/>
<dbReference type="GO" id="GO:0070847">
    <property type="term" value="C:core mediator complex"/>
    <property type="evidence" value="ECO:0007669"/>
    <property type="project" value="TreeGrafter"/>
</dbReference>
<evidence type="ECO:0000256" key="2">
    <source>
        <dbReference type="ARBA" id="ARBA00009814"/>
    </source>
</evidence>
<keyword evidence="4" id="KW-0804">Transcription</keyword>
<dbReference type="InterPro" id="IPR012340">
    <property type="entry name" value="NA-bd_OB-fold"/>
</dbReference>
<evidence type="ECO:0000313" key="7">
    <source>
        <dbReference type="Proteomes" id="UP000596660"/>
    </source>
</evidence>
<accession>A0A803N3Z9</accession>
<comment type="subcellular location">
    <subcellularLocation>
        <location evidence="1">Nucleus</location>
    </subcellularLocation>
</comment>
<dbReference type="PANTHER" id="PTHR13321:SF2">
    <property type="entry name" value="MEDIATOR OF RNA POLYMERASE II TRANSCRIPTION SUBUNIT 18"/>
    <property type="match status" value="1"/>
</dbReference>
<dbReference type="InterPro" id="IPR019095">
    <property type="entry name" value="Mediator_Med18"/>
</dbReference>
<dbReference type="Gramene" id="AUR62040070-RA">
    <property type="protein sequence ID" value="AUR62040070-RA:cds"/>
    <property type="gene ID" value="AUR62040070"/>
</dbReference>
<evidence type="ECO:0000256" key="4">
    <source>
        <dbReference type="ARBA" id="ARBA00023163"/>
    </source>
</evidence>
<dbReference type="Gene3D" id="2.40.50.140">
    <property type="entry name" value="Nucleic acid-binding proteins"/>
    <property type="match status" value="1"/>
</dbReference>
<evidence type="ECO:0000313" key="6">
    <source>
        <dbReference type="EnsemblPlants" id="AUR62040070-RA:cds"/>
    </source>
</evidence>
<dbReference type="FunFam" id="2.40.320.10:FF:000004">
    <property type="entry name" value="Mediator of RNA polymerase II transcription subunit 18"/>
    <property type="match status" value="1"/>
</dbReference>
<proteinExistence type="inferred from homology"/>
<comment type="similarity">
    <text evidence="2">Belongs to the Mediator complex subunit 18 family.</text>
</comment>
<sequence length="287" mass="31574">METMRLTLWEGFAHDQGCFLFYELNQDHMLGASMVSVGSYYYGVCLSTVGRTRLFIDPDIDGTDDLHGWYADDGYVQKQIRWSQILANSISEMEMVFNAKRIKLNQFSAAHNIELGATASMELAPALKGLVVALMWTECDGGCCGRIGGFVSSEVRLICDLEQPEPTWLVRHVGGAMRGAGAEQISVLVRTMVESKASKNALRLFYALGYKLDHELLRVGFSFHFHRGAQITVTVSSVNKLSKLHAVDDGDPVTPGIQLVEVTAPATSDNYGEVVTSVSSFCEYLAP</sequence>
<reference evidence="6" key="1">
    <citation type="journal article" date="2017" name="Nature">
        <title>The genome of Chenopodium quinoa.</title>
        <authorList>
            <person name="Jarvis D.E."/>
            <person name="Ho Y.S."/>
            <person name="Lightfoot D.J."/>
            <person name="Schmoeckel S.M."/>
            <person name="Li B."/>
            <person name="Borm T.J.A."/>
            <person name="Ohyanagi H."/>
            <person name="Mineta K."/>
            <person name="Michell C.T."/>
            <person name="Saber N."/>
            <person name="Kharbatia N.M."/>
            <person name="Rupper R.R."/>
            <person name="Sharp A.R."/>
            <person name="Dally N."/>
            <person name="Boughton B.A."/>
            <person name="Woo Y.H."/>
            <person name="Gao G."/>
            <person name="Schijlen E.G.W.M."/>
            <person name="Guo X."/>
            <person name="Momin A.A."/>
            <person name="Negrao S."/>
            <person name="Al-Babili S."/>
            <person name="Gehring C."/>
            <person name="Roessner U."/>
            <person name="Jung C."/>
            <person name="Murphy K."/>
            <person name="Arold S.T."/>
            <person name="Gojobori T."/>
            <person name="van der Linden C.G."/>
            <person name="van Loo E.N."/>
            <person name="Jellen E.N."/>
            <person name="Maughan P.J."/>
            <person name="Tester M."/>
        </authorList>
    </citation>
    <scope>NUCLEOTIDE SEQUENCE [LARGE SCALE GENOMIC DNA]</scope>
    <source>
        <strain evidence="6">cv. PI 614886</strain>
    </source>
</reference>
<dbReference type="Gene3D" id="2.40.320.10">
    <property type="entry name" value="Hypothetical Protein Pfu-838710-001"/>
    <property type="match status" value="1"/>
</dbReference>
<dbReference type="GO" id="GO:0003712">
    <property type="term" value="F:transcription coregulator activity"/>
    <property type="evidence" value="ECO:0007669"/>
    <property type="project" value="InterPro"/>
</dbReference>
<dbReference type="GO" id="GO:0016592">
    <property type="term" value="C:mediator complex"/>
    <property type="evidence" value="ECO:0007669"/>
    <property type="project" value="InterPro"/>
</dbReference>
<keyword evidence="7" id="KW-1185">Reference proteome</keyword>
<protein>
    <submittedName>
        <fullName evidence="6">Uncharacterized protein</fullName>
    </submittedName>
</protein>
<name>A0A803N3Z9_CHEQI</name>
<keyword evidence="5" id="KW-0539">Nucleus</keyword>
<dbReference type="GO" id="GO:0006369">
    <property type="term" value="P:termination of RNA polymerase II transcription"/>
    <property type="evidence" value="ECO:0007669"/>
    <property type="project" value="TreeGrafter"/>
</dbReference>
<dbReference type="GO" id="GO:0006357">
    <property type="term" value="P:regulation of transcription by RNA polymerase II"/>
    <property type="evidence" value="ECO:0007669"/>
    <property type="project" value="InterPro"/>
</dbReference>
<dbReference type="Proteomes" id="UP000596660">
    <property type="component" value="Unplaced"/>
</dbReference>
<evidence type="ECO:0000256" key="1">
    <source>
        <dbReference type="ARBA" id="ARBA00004123"/>
    </source>
</evidence>
<organism evidence="6 7">
    <name type="scientific">Chenopodium quinoa</name>
    <name type="common">Quinoa</name>
    <dbReference type="NCBI Taxonomy" id="63459"/>
    <lineage>
        <taxon>Eukaryota</taxon>
        <taxon>Viridiplantae</taxon>
        <taxon>Streptophyta</taxon>
        <taxon>Embryophyta</taxon>
        <taxon>Tracheophyta</taxon>
        <taxon>Spermatophyta</taxon>
        <taxon>Magnoliopsida</taxon>
        <taxon>eudicotyledons</taxon>
        <taxon>Gunneridae</taxon>
        <taxon>Pentapetalae</taxon>
        <taxon>Caryophyllales</taxon>
        <taxon>Chenopodiaceae</taxon>
        <taxon>Chenopodioideae</taxon>
        <taxon>Atripliceae</taxon>
        <taxon>Chenopodium</taxon>
    </lineage>
</organism>
<dbReference type="EnsemblPlants" id="AUR62040070-RA">
    <property type="protein sequence ID" value="AUR62040070-RA:cds"/>
    <property type="gene ID" value="AUR62040070"/>
</dbReference>
<reference evidence="6" key="2">
    <citation type="submission" date="2021-03" db="UniProtKB">
        <authorList>
            <consortium name="EnsemblPlants"/>
        </authorList>
    </citation>
    <scope>IDENTIFICATION</scope>
</reference>
<evidence type="ECO:0000256" key="3">
    <source>
        <dbReference type="ARBA" id="ARBA00023015"/>
    </source>
</evidence>